<dbReference type="Proteomes" id="UP001295469">
    <property type="component" value="Chromosome C03"/>
</dbReference>
<proteinExistence type="predicted"/>
<gene>
    <name evidence="1" type="ORF">DARMORV10_C03P11270.1</name>
</gene>
<reference evidence="1" key="1">
    <citation type="submission" date="2021-01" db="EMBL/GenBank/DDBJ databases">
        <authorList>
            <consortium name="Genoscope - CEA"/>
            <person name="William W."/>
        </authorList>
    </citation>
    <scope>NUCLEOTIDE SEQUENCE</scope>
</reference>
<accession>A0A816HZD3</accession>
<sequence length="42" mass="5008">MLRYKRILDTADLLLIFIKLSETLHCFGYRKSNVESNCLLLY</sequence>
<evidence type="ECO:0000313" key="1">
    <source>
        <dbReference type="EMBL" id="CAF1698000.1"/>
    </source>
</evidence>
<dbReference type="EMBL" id="HG994367">
    <property type="protein sequence ID" value="CAF1698000.1"/>
    <property type="molecule type" value="Genomic_DNA"/>
</dbReference>
<protein>
    <submittedName>
        <fullName evidence="1">(rape) hypothetical protein</fullName>
    </submittedName>
</protein>
<organism evidence="1">
    <name type="scientific">Brassica napus</name>
    <name type="common">Rape</name>
    <dbReference type="NCBI Taxonomy" id="3708"/>
    <lineage>
        <taxon>Eukaryota</taxon>
        <taxon>Viridiplantae</taxon>
        <taxon>Streptophyta</taxon>
        <taxon>Embryophyta</taxon>
        <taxon>Tracheophyta</taxon>
        <taxon>Spermatophyta</taxon>
        <taxon>Magnoliopsida</taxon>
        <taxon>eudicotyledons</taxon>
        <taxon>Gunneridae</taxon>
        <taxon>Pentapetalae</taxon>
        <taxon>rosids</taxon>
        <taxon>malvids</taxon>
        <taxon>Brassicales</taxon>
        <taxon>Brassicaceae</taxon>
        <taxon>Brassiceae</taxon>
        <taxon>Brassica</taxon>
    </lineage>
</organism>
<dbReference type="AlphaFoldDB" id="A0A816HZD3"/>
<name>A0A816HZD3_BRANA</name>